<keyword evidence="3" id="KW-1185">Reference proteome</keyword>
<name>A0A8J4DQ95_9ACTN</name>
<dbReference type="Proteomes" id="UP000619260">
    <property type="component" value="Unassembled WGS sequence"/>
</dbReference>
<evidence type="ECO:0000313" key="2">
    <source>
        <dbReference type="EMBL" id="GIJ45716.1"/>
    </source>
</evidence>
<comment type="caution">
    <text evidence="2">The sequence shown here is derived from an EMBL/GenBank/DDBJ whole genome shotgun (WGS) entry which is preliminary data.</text>
</comment>
<gene>
    <name evidence="2" type="ORF">Val02_26020</name>
</gene>
<protein>
    <submittedName>
        <fullName evidence="2">Uncharacterized protein</fullName>
    </submittedName>
</protein>
<feature type="transmembrane region" description="Helical" evidence="1">
    <location>
        <begin position="38"/>
        <end position="61"/>
    </location>
</feature>
<evidence type="ECO:0000256" key="1">
    <source>
        <dbReference type="SAM" id="Phobius"/>
    </source>
</evidence>
<organism evidence="2 3">
    <name type="scientific">Virgisporangium aliadipatigenens</name>
    <dbReference type="NCBI Taxonomy" id="741659"/>
    <lineage>
        <taxon>Bacteria</taxon>
        <taxon>Bacillati</taxon>
        <taxon>Actinomycetota</taxon>
        <taxon>Actinomycetes</taxon>
        <taxon>Micromonosporales</taxon>
        <taxon>Micromonosporaceae</taxon>
        <taxon>Virgisporangium</taxon>
    </lineage>
</organism>
<feature type="transmembrane region" description="Helical" evidence="1">
    <location>
        <begin position="110"/>
        <end position="133"/>
    </location>
</feature>
<feature type="transmembrane region" description="Helical" evidence="1">
    <location>
        <begin position="82"/>
        <end position="104"/>
    </location>
</feature>
<accession>A0A8J4DQ95</accession>
<evidence type="ECO:0000313" key="3">
    <source>
        <dbReference type="Proteomes" id="UP000619260"/>
    </source>
</evidence>
<reference evidence="2" key="1">
    <citation type="submission" date="2021-01" db="EMBL/GenBank/DDBJ databases">
        <title>Whole genome shotgun sequence of Virgisporangium aliadipatigenens NBRC 105644.</title>
        <authorList>
            <person name="Komaki H."/>
            <person name="Tamura T."/>
        </authorList>
    </citation>
    <scope>NUCLEOTIDE SEQUENCE</scope>
    <source>
        <strain evidence="2">NBRC 105644</strain>
    </source>
</reference>
<sequence length="221" mass="21857">MAVHAAGRSYHLDVVSGAGAAGAIGVLAWWLLARGRSGPWVAMLAVLVCAAVLALSPRLYALAGLALTTIAALRAFPRRAPAHYPGAVIGALVVVLGPSVLLILTSGMNIPIVAGVTAVLVPAFTAAALAVAVAEALSRVPRRPAVVGVAFLGLYGLYRATVLAVAAIPLPDASSGDLVAVRVTSPGSPFDLAAGVGGVLVLGAVALIVTAGAQEESPAGR</sequence>
<dbReference type="EMBL" id="BOPF01000008">
    <property type="protein sequence ID" value="GIJ45716.1"/>
    <property type="molecule type" value="Genomic_DNA"/>
</dbReference>
<feature type="transmembrane region" description="Helical" evidence="1">
    <location>
        <begin position="190"/>
        <end position="213"/>
    </location>
</feature>
<dbReference type="AlphaFoldDB" id="A0A8J4DQ95"/>
<proteinExistence type="predicted"/>
<feature type="transmembrane region" description="Helical" evidence="1">
    <location>
        <begin position="12"/>
        <end position="32"/>
    </location>
</feature>
<keyword evidence="1" id="KW-1133">Transmembrane helix</keyword>
<keyword evidence="1" id="KW-0472">Membrane</keyword>
<keyword evidence="1" id="KW-0812">Transmembrane</keyword>
<feature type="transmembrane region" description="Helical" evidence="1">
    <location>
        <begin position="145"/>
        <end position="170"/>
    </location>
</feature>